<evidence type="ECO:0000313" key="3">
    <source>
        <dbReference type="Proteomes" id="UP001500064"/>
    </source>
</evidence>
<comment type="caution">
    <text evidence="2">The sequence shown here is derived from an EMBL/GenBank/DDBJ whole genome shotgun (WGS) entry which is preliminary data.</text>
</comment>
<dbReference type="InterPro" id="IPR023286">
    <property type="entry name" value="ABATE_dom_sf"/>
</dbReference>
<dbReference type="EMBL" id="BAAAMU010000028">
    <property type="protein sequence ID" value="GAA1640430.1"/>
    <property type="molecule type" value="Genomic_DNA"/>
</dbReference>
<protein>
    <submittedName>
        <fullName evidence="2">CGNR zinc finger domain-containing protein</fullName>
    </submittedName>
</protein>
<dbReference type="SUPFAM" id="SSF160904">
    <property type="entry name" value="Jann2411-like"/>
    <property type="match status" value="1"/>
</dbReference>
<evidence type="ECO:0000259" key="1">
    <source>
        <dbReference type="Pfam" id="PF11706"/>
    </source>
</evidence>
<dbReference type="PANTHER" id="PTHR35525">
    <property type="entry name" value="BLL6575 PROTEIN"/>
    <property type="match status" value="1"/>
</dbReference>
<dbReference type="Pfam" id="PF11706">
    <property type="entry name" value="zf-CGNR"/>
    <property type="match status" value="1"/>
</dbReference>
<dbReference type="Pfam" id="PF07336">
    <property type="entry name" value="ABATE"/>
    <property type="match status" value="1"/>
</dbReference>
<proteinExistence type="predicted"/>
<dbReference type="PANTHER" id="PTHR35525:SF3">
    <property type="entry name" value="BLL6575 PROTEIN"/>
    <property type="match status" value="1"/>
</dbReference>
<dbReference type="Proteomes" id="UP001500064">
    <property type="component" value="Unassembled WGS sequence"/>
</dbReference>
<evidence type="ECO:0000313" key="2">
    <source>
        <dbReference type="EMBL" id="GAA1640430.1"/>
    </source>
</evidence>
<sequence length="177" mass="19340">MEVRFAMVIDTDEKLLLDLLNTTPVHEGRPCDLLAGPADGLRWLSAHGQPASEEEWRAALDARAALQDVVRGDAPPAALARFVEGVSCLASLGGEGIEWTPRLPDGRVAAARAVLTWDALRVSGPGRLRACANDECRLFLIDHSRPNTARWCSMAGCGNRMKARRHYQRTRQGKTDG</sequence>
<organism evidence="2 3">
    <name type="scientific">Nonomuraea maheshkhaliensis</name>
    <dbReference type="NCBI Taxonomy" id="419590"/>
    <lineage>
        <taxon>Bacteria</taxon>
        <taxon>Bacillati</taxon>
        <taxon>Actinomycetota</taxon>
        <taxon>Actinomycetes</taxon>
        <taxon>Streptosporangiales</taxon>
        <taxon>Streptosporangiaceae</taxon>
        <taxon>Nonomuraea</taxon>
    </lineage>
</organism>
<reference evidence="2 3" key="1">
    <citation type="journal article" date="2019" name="Int. J. Syst. Evol. Microbiol.">
        <title>The Global Catalogue of Microorganisms (GCM) 10K type strain sequencing project: providing services to taxonomists for standard genome sequencing and annotation.</title>
        <authorList>
            <consortium name="The Broad Institute Genomics Platform"/>
            <consortium name="The Broad Institute Genome Sequencing Center for Infectious Disease"/>
            <person name="Wu L."/>
            <person name="Ma J."/>
        </authorList>
    </citation>
    <scope>NUCLEOTIDE SEQUENCE [LARGE SCALE GENOMIC DNA]</scope>
    <source>
        <strain evidence="2 3">JCM 13929</strain>
    </source>
</reference>
<keyword evidence="3" id="KW-1185">Reference proteome</keyword>
<dbReference type="InterPro" id="IPR010852">
    <property type="entry name" value="ABATE"/>
</dbReference>
<name>A0ABN2FCG6_9ACTN</name>
<feature type="domain" description="Zinc finger CGNR" evidence="1">
    <location>
        <begin position="127"/>
        <end position="169"/>
    </location>
</feature>
<dbReference type="InterPro" id="IPR021005">
    <property type="entry name" value="Znf_CGNR"/>
</dbReference>
<dbReference type="Gene3D" id="1.10.3300.10">
    <property type="entry name" value="Jann2411-like domain"/>
    <property type="match status" value="1"/>
</dbReference>
<accession>A0ABN2FCG6</accession>
<gene>
    <name evidence="2" type="ORF">GCM10009733_041930</name>
</gene>